<dbReference type="Proteomes" id="UP001243717">
    <property type="component" value="Unassembled WGS sequence"/>
</dbReference>
<accession>A0ABU1AEM5</accession>
<keyword evidence="2" id="KW-1185">Reference proteome</keyword>
<proteinExistence type="predicted"/>
<dbReference type="EMBL" id="JARXIC010000002">
    <property type="protein sequence ID" value="MDQ8193153.1"/>
    <property type="molecule type" value="Genomic_DNA"/>
</dbReference>
<evidence type="ECO:0000313" key="1">
    <source>
        <dbReference type="EMBL" id="MDQ8193153.1"/>
    </source>
</evidence>
<gene>
    <name evidence="1" type="ORF">QEH59_01860</name>
</gene>
<organism evidence="1 2">
    <name type="scientific">Thalassobacterium sedimentorum</name>
    <dbReference type="NCBI Taxonomy" id="3041258"/>
    <lineage>
        <taxon>Bacteria</taxon>
        <taxon>Pseudomonadati</taxon>
        <taxon>Verrucomicrobiota</taxon>
        <taxon>Opitutia</taxon>
        <taxon>Puniceicoccales</taxon>
        <taxon>Coraliomargaritaceae</taxon>
        <taxon>Thalassobacterium</taxon>
    </lineage>
</organism>
<protein>
    <recommendedName>
        <fullName evidence="3">Transposase</fullName>
    </recommendedName>
</protein>
<evidence type="ECO:0000313" key="2">
    <source>
        <dbReference type="Proteomes" id="UP001243717"/>
    </source>
</evidence>
<sequence>MRHSPKSKKGKGSAIDAFFDVLGVIVPSCGPAMRLVELGQQRPLKLGEKMVLFYNTPLCPHCNCNRIKFEEAKAKMRKRAD</sequence>
<comment type="caution">
    <text evidence="1">The sequence shown here is derived from an EMBL/GenBank/DDBJ whole genome shotgun (WGS) entry which is preliminary data.</text>
</comment>
<reference evidence="1 2" key="1">
    <citation type="submission" date="2023-04" db="EMBL/GenBank/DDBJ databases">
        <title>A novel bacteria isolated from coastal sediment.</title>
        <authorList>
            <person name="Liu X.-J."/>
            <person name="Du Z.-J."/>
        </authorList>
    </citation>
    <scope>NUCLEOTIDE SEQUENCE [LARGE SCALE GENOMIC DNA]</scope>
    <source>
        <strain evidence="1 2">SDUM461004</strain>
    </source>
</reference>
<name>A0ABU1AEM5_9BACT</name>
<evidence type="ECO:0008006" key="3">
    <source>
        <dbReference type="Google" id="ProtNLM"/>
    </source>
</evidence>